<keyword evidence="2" id="KW-1185">Reference proteome</keyword>
<proteinExistence type="predicted"/>
<dbReference type="KEGG" id="adv:DJ533_16365"/>
<evidence type="ECO:0000313" key="2">
    <source>
        <dbReference type="Proteomes" id="UP000245977"/>
    </source>
</evidence>
<gene>
    <name evidence="1" type="ORF">DJ533_16365</name>
</gene>
<name>A0A2S2FGB7_9GAMM</name>
<dbReference type="AlphaFoldDB" id="A0A2S2FGB7"/>
<reference evidence="1" key="1">
    <citation type="submission" date="2019-08" db="EMBL/GenBank/DDBJ databases">
        <title>The complete genome of Acinetobacter defluvii strain WCHAD010030.</title>
        <authorList>
            <person name="Hu Y."/>
            <person name="Qin J."/>
            <person name="Feng Y."/>
            <person name="Zong Z."/>
        </authorList>
    </citation>
    <scope>NUCLEOTIDE SEQUENCE</scope>
    <source>
        <strain evidence="1">WCHA30</strain>
    </source>
</reference>
<dbReference type="OrthoDB" id="6694182at2"/>
<evidence type="ECO:0000313" key="1">
    <source>
        <dbReference type="EMBL" id="AWL30027.1"/>
    </source>
</evidence>
<sequence length="136" mass="15265">MSEIQQKIKLRELEIVDENDQVRIRLAVKANSPTIELLDQNGKVAGQIDVSVDGYPKLEFSSVADQLLNVKLELDPKGSHLKFDHQQGASSYLFLNNQGISGLVMVDVKQQRKFAATVNEQGELNFEPEYLHQSAK</sequence>
<organism evidence="1 2">
    <name type="scientific">Acinetobacter defluvii</name>
    <dbReference type="NCBI Taxonomy" id="1871111"/>
    <lineage>
        <taxon>Bacteria</taxon>
        <taxon>Pseudomonadati</taxon>
        <taxon>Pseudomonadota</taxon>
        <taxon>Gammaproteobacteria</taxon>
        <taxon>Moraxellales</taxon>
        <taxon>Moraxellaceae</taxon>
        <taxon>Acinetobacter</taxon>
    </lineage>
</organism>
<dbReference type="Proteomes" id="UP000245977">
    <property type="component" value="Chromosome"/>
</dbReference>
<dbReference type="RefSeq" id="WP_065993478.1">
    <property type="nucleotide sequence ID" value="NZ_CP029397.2"/>
</dbReference>
<dbReference type="EMBL" id="CP029397">
    <property type="protein sequence ID" value="AWL30027.1"/>
    <property type="molecule type" value="Genomic_DNA"/>
</dbReference>
<protein>
    <submittedName>
        <fullName evidence="1">Uncharacterized protein</fullName>
    </submittedName>
</protein>
<accession>A0A2S2FGB7</accession>